<name>A0ABQ0NZD1_9PROT</name>
<dbReference type="EMBL" id="BAQD01000022">
    <property type="protein sequence ID" value="GBQ07289.1"/>
    <property type="molecule type" value="Genomic_DNA"/>
</dbReference>
<organism evidence="1 2">
    <name type="scientific">Saccharibacter floricola DSM 15669</name>
    <dbReference type="NCBI Taxonomy" id="1123227"/>
    <lineage>
        <taxon>Bacteria</taxon>
        <taxon>Pseudomonadati</taxon>
        <taxon>Pseudomonadota</taxon>
        <taxon>Alphaproteobacteria</taxon>
        <taxon>Acetobacterales</taxon>
        <taxon>Acetobacteraceae</taxon>
        <taxon>Saccharibacter</taxon>
    </lineage>
</organism>
<sequence>MAAHLKKIQETLGKKKAVKVGFFENATYPDGTSVATVAATQELGSPAQNIPARPFMKTTFDEKQKKWMRIVKRALQEDGHDPDVALERVGLAAAEDIKKAIQAVHEPTLAVSTIKERLRDWEETGAFEKDTDLQKPLIRTGHMLNSVSYQVEDDDGS</sequence>
<gene>
    <name evidence="1" type="ORF">AA15669_1317</name>
</gene>
<accession>A0ABQ0NZD1</accession>
<dbReference type="Proteomes" id="UP001062901">
    <property type="component" value="Unassembled WGS sequence"/>
</dbReference>
<dbReference type="RefSeq" id="WP_018979433.1">
    <property type="nucleotide sequence ID" value="NZ_BAQD01000022.1"/>
</dbReference>
<protein>
    <submittedName>
        <fullName evidence="1">Phage protein</fullName>
    </submittedName>
</protein>
<proteinExistence type="predicted"/>
<evidence type="ECO:0000313" key="2">
    <source>
        <dbReference type="Proteomes" id="UP001062901"/>
    </source>
</evidence>
<comment type="caution">
    <text evidence="1">The sequence shown here is derived from an EMBL/GenBank/DDBJ whole genome shotgun (WGS) entry which is preliminary data.</text>
</comment>
<reference evidence="1" key="1">
    <citation type="submission" date="2013-04" db="EMBL/GenBank/DDBJ databases">
        <title>The genome sequencing project of 58 acetic acid bacteria.</title>
        <authorList>
            <person name="Okamoto-Kainuma A."/>
            <person name="Ishikawa M."/>
            <person name="Umino S."/>
            <person name="Koizumi Y."/>
            <person name="Shiwa Y."/>
            <person name="Yoshikawa H."/>
            <person name="Matsutani M."/>
            <person name="Matsushita K."/>
        </authorList>
    </citation>
    <scope>NUCLEOTIDE SEQUENCE</scope>
    <source>
        <strain evidence="1">DSM 15669</strain>
    </source>
</reference>
<evidence type="ECO:0000313" key="1">
    <source>
        <dbReference type="EMBL" id="GBQ07289.1"/>
    </source>
</evidence>
<keyword evidence="2" id="KW-1185">Reference proteome</keyword>